<dbReference type="EMBL" id="FNHL01000001">
    <property type="protein sequence ID" value="SDM14912.1"/>
    <property type="molecule type" value="Genomic_DNA"/>
</dbReference>
<dbReference type="Proteomes" id="UP000199451">
    <property type="component" value="Unassembled WGS sequence"/>
</dbReference>
<evidence type="ECO:0000313" key="4">
    <source>
        <dbReference type="Proteomes" id="UP000199451"/>
    </source>
</evidence>
<dbReference type="RefSeq" id="WP_089694733.1">
    <property type="nucleotide sequence ID" value="NZ_FNHL01000001.1"/>
</dbReference>
<evidence type="ECO:0000313" key="3">
    <source>
        <dbReference type="EMBL" id="SDM14912.1"/>
    </source>
</evidence>
<feature type="transmembrane region" description="Helical" evidence="1">
    <location>
        <begin position="130"/>
        <end position="152"/>
    </location>
</feature>
<keyword evidence="4" id="KW-1185">Reference proteome</keyword>
<dbReference type="InterPro" id="IPR036388">
    <property type="entry name" value="WH-like_DNA-bd_sf"/>
</dbReference>
<keyword evidence="1" id="KW-1133">Transmembrane helix</keyword>
<feature type="transmembrane region" description="Helical" evidence="1">
    <location>
        <begin position="158"/>
        <end position="179"/>
    </location>
</feature>
<keyword evidence="1" id="KW-0472">Membrane</keyword>
<name>A0A1G9QV60_9EURY</name>
<dbReference type="OrthoDB" id="331021at2157"/>
<feature type="domain" description="DUF7344" evidence="2">
    <location>
        <begin position="24"/>
        <end position="101"/>
    </location>
</feature>
<evidence type="ECO:0000259" key="2">
    <source>
        <dbReference type="Pfam" id="PF24035"/>
    </source>
</evidence>
<accession>A0A1G9QV60</accession>
<sequence>MSTSVATTLPPETQPADLTADTVFSALSNARRRDVLALLSTDEMTETPVGIRDLAERIAAWENDVTPEAVTYKQRKRVYTSLHQTHLPMLQDAGLIEAERAWENLTLTPRAEALTVYLDKPTRPTPWSNYYFGFAAVGLLLAGVAWAGLYPFDLLPGLVYATVLALALFATAVVHAVAVHR</sequence>
<protein>
    <recommendedName>
        <fullName evidence="2">DUF7344 domain-containing protein</fullName>
    </recommendedName>
</protein>
<proteinExistence type="predicted"/>
<dbReference type="InterPro" id="IPR011991">
    <property type="entry name" value="ArsR-like_HTH"/>
</dbReference>
<dbReference type="Pfam" id="PF24035">
    <property type="entry name" value="DUF7344"/>
    <property type="match status" value="1"/>
</dbReference>
<dbReference type="AlphaFoldDB" id="A0A1G9QV60"/>
<dbReference type="CDD" id="cd00090">
    <property type="entry name" value="HTH_ARSR"/>
    <property type="match status" value="1"/>
</dbReference>
<dbReference type="Gene3D" id="1.10.10.10">
    <property type="entry name" value="Winged helix-like DNA-binding domain superfamily/Winged helix DNA-binding domain"/>
    <property type="match status" value="1"/>
</dbReference>
<reference evidence="4" key="1">
    <citation type="submission" date="2016-10" db="EMBL/GenBank/DDBJ databases">
        <authorList>
            <person name="Varghese N."/>
            <person name="Submissions S."/>
        </authorList>
    </citation>
    <scope>NUCLEOTIDE SEQUENCE [LARGE SCALE GENOMIC DNA]</scope>
    <source>
        <strain evidence="4">CGMCC 1.10119</strain>
    </source>
</reference>
<dbReference type="InterPro" id="IPR055768">
    <property type="entry name" value="DUF7344"/>
</dbReference>
<gene>
    <name evidence="3" type="ORF">SAMN04487949_1044</name>
</gene>
<organism evidence="3 4">
    <name type="scientific">Halogranum gelatinilyticum</name>
    <dbReference type="NCBI Taxonomy" id="660521"/>
    <lineage>
        <taxon>Archaea</taxon>
        <taxon>Methanobacteriati</taxon>
        <taxon>Methanobacteriota</taxon>
        <taxon>Stenosarchaea group</taxon>
        <taxon>Halobacteria</taxon>
        <taxon>Halobacteriales</taxon>
        <taxon>Haloferacaceae</taxon>
    </lineage>
</organism>
<dbReference type="STRING" id="660521.SAMN04487949_1044"/>
<keyword evidence="1" id="KW-0812">Transmembrane</keyword>
<evidence type="ECO:0000256" key="1">
    <source>
        <dbReference type="SAM" id="Phobius"/>
    </source>
</evidence>